<dbReference type="RefSeq" id="WP_377547714.1">
    <property type="nucleotide sequence ID" value="NZ_JBHSBN010000013.1"/>
</dbReference>
<comment type="caution">
    <text evidence="1">The sequence shown here is derived from an EMBL/GenBank/DDBJ whole genome shotgun (WGS) entry which is preliminary data.</text>
</comment>
<reference evidence="2" key="1">
    <citation type="journal article" date="2019" name="Int. J. Syst. Evol. Microbiol.">
        <title>The Global Catalogue of Microorganisms (GCM) 10K type strain sequencing project: providing services to taxonomists for standard genome sequencing and annotation.</title>
        <authorList>
            <consortium name="The Broad Institute Genomics Platform"/>
            <consortium name="The Broad Institute Genome Sequencing Center for Infectious Disease"/>
            <person name="Wu L."/>
            <person name="Ma J."/>
        </authorList>
    </citation>
    <scope>NUCLEOTIDE SEQUENCE [LARGE SCALE GENOMIC DNA]</scope>
    <source>
        <strain evidence="2">2902at01</strain>
    </source>
</reference>
<sequence>MGHNRDRISALLRRRPDGFDDQGTPWYVGILYQGISDHYLEKQVGIVTRAGHVGCVYPYVSSGGLHDLVGSLGPHYEYLAVPLVANGSELEMVLPDTSCFSFFDWAIGDLGVELAPWRLNRSKILALHLLRHGVSSSWFQLVRKFALLALGPGLVALEPLMLSENFSVLYEQGGDDEMRQMKQIFRFGGIKVSTDLAGMPSVLVSRSSVQRSRRLLVREAVSRGIPVMRPDTFAGRVIESLALRGW</sequence>
<evidence type="ECO:0000313" key="1">
    <source>
        <dbReference type="EMBL" id="MFC4108015.1"/>
    </source>
</evidence>
<organism evidence="1 2">
    <name type="scientific">Micromonospora zhanjiangensis</name>
    <dbReference type="NCBI Taxonomy" id="1522057"/>
    <lineage>
        <taxon>Bacteria</taxon>
        <taxon>Bacillati</taxon>
        <taxon>Actinomycetota</taxon>
        <taxon>Actinomycetes</taxon>
        <taxon>Micromonosporales</taxon>
        <taxon>Micromonosporaceae</taxon>
        <taxon>Micromonospora</taxon>
    </lineage>
</organism>
<protein>
    <submittedName>
        <fullName evidence="1">Uncharacterized protein</fullName>
    </submittedName>
</protein>
<dbReference type="Proteomes" id="UP001595868">
    <property type="component" value="Unassembled WGS sequence"/>
</dbReference>
<name>A0ABV8KPG4_9ACTN</name>
<gene>
    <name evidence="1" type="ORF">ACFOX0_19045</name>
</gene>
<keyword evidence="2" id="KW-1185">Reference proteome</keyword>
<evidence type="ECO:0000313" key="2">
    <source>
        <dbReference type="Proteomes" id="UP001595868"/>
    </source>
</evidence>
<proteinExistence type="predicted"/>
<accession>A0ABV8KPG4</accession>
<dbReference type="EMBL" id="JBHSBN010000013">
    <property type="protein sequence ID" value="MFC4108015.1"/>
    <property type="molecule type" value="Genomic_DNA"/>
</dbReference>